<evidence type="ECO:0000313" key="2">
    <source>
        <dbReference type="EMBL" id="QHT76394.1"/>
    </source>
</evidence>
<proteinExistence type="predicted"/>
<dbReference type="InterPro" id="IPR037238">
    <property type="entry name" value="YbiA-like_sf"/>
</dbReference>
<accession>A0A6C0H7B4</accession>
<evidence type="ECO:0000259" key="1">
    <source>
        <dbReference type="Pfam" id="PF00149"/>
    </source>
</evidence>
<dbReference type="InterPro" id="IPR004843">
    <property type="entry name" value="Calcineurin-like_PHP"/>
</dbReference>
<dbReference type="AlphaFoldDB" id="A0A6C0H7B4"/>
<dbReference type="Gene3D" id="3.60.21.10">
    <property type="match status" value="2"/>
</dbReference>
<dbReference type="Pfam" id="PF00149">
    <property type="entry name" value="Metallophos"/>
    <property type="match status" value="1"/>
</dbReference>
<dbReference type="EMBL" id="MN739896">
    <property type="protein sequence ID" value="QHT76394.1"/>
    <property type="molecule type" value="Genomic_DNA"/>
</dbReference>
<name>A0A6C0H7B4_9ZZZZ</name>
<protein>
    <recommendedName>
        <fullName evidence="1">Calcineurin-like phosphoesterase domain-containing protein</fullName>
    </recommendedName>
</protein>
<dbReference type="SUPFAM" id="SSF56300">
    <property type="entry name" value="Metallo-dependent phosphatases"/>
    <property type="match status" value="1"/>
</dbReference>
<reference evidence="2" key="1">
    <citation type="journal article" date="2020" name="Nature">
        <title>Giant virus diversity and host interactions through global metagenomics.</title>
        <authorList>
            <person name="Schulz F."/>
            <person name="Roux S."/>
            <person name="Paez-Espino D."/>
            <person name="Jungbluth S."/>
            <person name="Walsh D.A."/>
            <person name="Denef V.J."/>
            <person name="McMahon K.D."/>
            <person name="Konstantinidis K.T."/>
            <person name="Eloe-Fadrosh E.A."/>
            <person name="Kyrpides N.C."/>
            <person name="Woyke T."/>
        </authorList>
    </citation>
    <scope>NUCLEOTIDE SEQUENCE</scope>
    <source>
        <strain evidence="2">GVMAG-M-3300023179-82</strain>
    </source>
</reference>
<dbReference type="Gene3D" id="1.10.357.40">
    <property type="entry name" value="YbiA-like"/>
    <property type="match status" value="1"/>
</dbReference>
<dbReference type="InterPro" id="IPR029052">
    <property type="entry name" value="Metallo-depent_PP-like"/>
</dbReference>
<dbReference type="GO" id="GO:0016787">
    <property type="term" value="F:hydrolase activity"/>
    <property type="evidence" value="ECO:0007669"/>
    <property type="project" value="InterPro"/>
</dbReference>
<sequence>MYNYKKYNTKDMHISEKAASENLGEQIFNNIKDMIDPFYYDKLKEYLENNAETIQIHFNHYKSLEDSKTHHCTYKIKDKINNIIKLEDATLSEFIYYLLSIIYNNAKTEKAWYPFFNQRSINIYDQQLYLAFDPSSRLRRIQFNFFHDRMGINDIGKTNEPIYFNVNNFGKVKIGVISDTHGYIDESISLLKNSNINILIHAGDISYEESRSLDNNIFTFYHEIILDKIKGFPDLFNDITLTDRMYQLFIDVIYEKTQNINIWKSLISLNSLNIPVYFIGGNHDYILEQLGLSFGHENLKIFIKNKFINLNYLYTEMESPMIIDNIKIMGKSVKIWGSGITAWKGTNDLQLVQSANNAFQYNKNIFFTAKNPVETSFETLLLTLPEKHFLKTEEGGDNTFYNIIITHSPIHISDDLKYQTRSTDTNNVFRNLIKNIFIKAKGDMHISGHSHRNHTLEDLDIEPFIINHNNKDVIIANVPVVNVWNGFEGFPVVISQFIDNDIVLKQYTLDNNTDYILYNTDEPYSHIKIIKLLSSISYKNKSFKPSEYNFNTSAYNVKYSEKKISEFFNLITSNIINDTLIINGNELFNEQTLNKITDEFIKNFSGLNINLNDNNFWYNHRDKIIGVNWPSLTIRQTRFISDNIYDHGIFGNFYLFKNKTFCVKFLSKDNQNFYIIYFNNSESLYHSIKIYFYYWNDIITFEVFIIICSNDKFYNDPQYSWDISRSWNTEYISIDYANYLKIQATKYKSKWDTYSWYVMILVVYYKAIIRHDFRTLLLDCGNAYILEDSSNNSEWGIFDLTQSIYTFDKVLSYIKRQENNINENSTGFNKLGISLMIVRVLLKYNDNENTDFYKLLKEYGIYKYDNDNIITTKIISEKKVHVNFIKEFINIIDTNFSNNLLDDTNPFTCTKLLSELYEIENSESINDKIVSSFTSNPNHLLCKLLYKTFGFKTTLKLETHNKQIIKDKIHTKYGYIYTYKNTISNDNSSLIYQYCMPKIESETKLL</sequence>
<organism evidence="2">
    <name type="scientific">viral metagenome</name>
    <dbReference type="NCBI Taxonomy" id="1070528"/>
    <lineage>
        <taxon>unclassified sequences</taxon>
        <taxon>metagenomes</taxon>
        <taxon>organismal metagenomes</taxon>
    </lineage>
</organism>
<feature type="domain" description="Calcineurin-like phosphoesterase" evidence="1">
    <location>
        <begin position="173"/>
        <end position="452"/>
    </location>
</feature>
<dbReference type="SUPFAM" id="SSF143990">
    <property type="entry name" value="YbiA-like"/>
    <property type="match status" value="1"/>
</dbReference>